<evidence type="ECO:0000256" key="3">
    <source>
        <dbReference type="PROSITE-ProRule" id="PRU00221"/>
    </source>
</evidence>
<dbReference type="HOGENOM" id="CLU_000288_57_37_1"/>
<dbReference type="OrthoDB" id="2616995at2759"/>
<feature type="region of interest" description="Disordered" evidence="4">
    <location>
        <begin position="389"/>
        <end position="464"/>
    </location>
</feature>
<feature type="compositionally biased region" description="Low complexity" evidence="4">
    <location>
        <begin position="501"/>
        <end position="535"/>
    </location>
</feature>
<dbReference type="SUPFAM" id="SSF50978">
    <property type="entry name" value="WD40 repeat-like"/>
    <property type="match status" value="1"/>
</dbReference>
<dbReference type="InParanoid" id="A0A0D0A0N1"/>
<gene>
    <name evidence="5" type="ORF">CY34DRAFT_803786</name>
</gene>
<reference evidence="6" key="2">
    <citation type="submission" date="2015-01" db="EMBL/GenBank/DDBJ databases">
        <title>Evolutionary Origins and Diversification of the Mycorrhizal Mutualists.</title>
        <authorList>
            <consortium name="DOE Joint Genome Institute"/>
            <consortium name="Mycorrhizal Genomics Consortium"/>
            <person name="Kohler A."/>
            <person name="Kuo A."/>
            <person name="Nagy L.G."/>
            <person name="Floudas D."/>
            <person name="Copeland A."/>
            <person name="Barry K.W."/>
            <person name="Cichocki N."/>
            <person name="Veneault-Fourrey C."/>
            <person name="LaButti K."/>
            <person name="Lindquist E.A."/>
            <person name="Lipzen A."/>
            <person name="Lundell T."/>
            <person name="Morin E."/>
            <person name="Murat C."/>
            <person name="Riley R."/>
            <person name="Ohm R."/>
            <person name="Sun H."/>
            <person name="Tunlid A."/>
            <person name="Henrissat B."/>
            <person name="Grigoriev I.V."/>
            <person name="Hibbett D.S."/>
            <person name="Martin F."/>
        </authorList>
    </citation>
    <scope>NUCLEOTIDE SEQUENCE [LARGE SCALE GENOMIC DNA]</scope>
    <source>
        <strain evidence="6">UH-Slu-Lm8-n1</strain>
    </source>
</reference>
<dbReference type="CDD" id="cd00200">
    <property type="entry name" value="WD40"/>
    <property type="match status" value="1"/>
</dbReference>
<dbReference type="PANTHER" id="PTHR19846">
    <property type="entry name" value="WD40 REPEAT PROTEIN"/>
    <property type="match status" value="1"/>
</dbReference>
<evidence type="ECO:0000313" key="5">
    <source>
        <dbReference type="EMBL" id="KIK43440.1"/>
    </source>
</evidence>
<dbReference type="InterPro" id="IPR001680">
    <property type="entry name" value="WD40_rpt"/>
</dbReference>
<feature type="region of interest" description="Disordered" evidence="4">
    <location>
        <begin position="348"/>
        <end position="371"/>
    </location>
</feature>
<feature type="repeat" description="WD" evidence="3">
    <location>
        <begin position="269"/>
        <end position="302"/>
    </location>
</feature>
<feature type="region of interest" description="Disordered" evidence="4">
    <location>
        <begin position="491"/>
        <end position="542"/>
    </location>
</feature>
<dbReference type="Gene3D" id="2.130.10.10">
    <property type="entry name" value="YVTN repeat-like/Quinoprotein amine dehydrogenase"/>
    <property type="match status" value="3"/>
</dbReference>
<evidence type="ECO:0000256" key="4">
    <source>
        <dbReference type="SAM" id="MobiDB-lite"/>
    </source>
</evidence>
<evidence type="ECO:0008006" key="7">
    <source>
        <dbReference type="Google" id="ProtNLM"/>
    </source>
</evidence>
<dbReference type="InterPro" id="IPR036322">
    <property type="entry name" value="WD40_repeat_dom_sf"/>
</dbReference>
<name>A0A0D0A0N1_9AGAM</name>
<protein>
    <recommendedName>
        <fullName evidence="7">WD40 repeat-like protein</fullName>
    </recommendedName>
</protein>
<keyword evidence="2" id="KW-0677">Repeat</keyword>
<dbReference type="PROSITE" id="PS50294">
    <property type="entry name" value="WD_REPEATS_REGION"/>
    <property type="match status" value="4"/>
</dbReference>
<dbReference type="PROSITE" id="PS50082">
    <property type="entry name" value="WD_REPEATS_2"/>
    <property type="match status" value="6"/>
</dbReference>
<dbReference type="Pfam" id="PF00400">
    <property type="entry name" value="WD40"/>
    <property type="match status" value="7"/>
</dbReference>
<dbReference type="EMBL" id="KN835212">
    <property type="protein sequence ID" value="KIK43440.1"/>
    <property type="molecule type" value="Genomic_DNA"/>
</dbReference>
<reference evidence="5 6" key="1">
    <citation type="submission" date="2014-04" db="EMBL/GenBank/DDBJ databases">
        <authorList>
            <consortium name="DOE Joint Genome Institute"/>
            <person name="Kuo A."/>
            <person name="Ruytinx J."/>
            <person name="Rineau F."/>
            <person name="Colpaert J."/>
            <person name="Kohler A."/>
            <person name="Nagy L.G."/>
            <person name="Floudas D."/>
            <person name="Copeland A."/>
            <person name="Barry K.W."/>
            <person name="Cichocki N."/>
            <person name="Veneault-Fourrey C."/>
            <person name="LaButti K."/>
            <person name="Lindquist E.A."/>
            <person name="Lipzen A."/>
            <person name="Lundell T."/>
            <person name="Morin E."/>
            <person name="Murat C."/>
            <person name="Sun H."/>
            <person name="Tunlid A."/>
            <person name="Henrissat B."/>
            <person name="Grigoriev I.V."/>
            <person name="Hibbett D.S."/>
            <person name="Martin F."/>
            <person name="Nordberg H.P."/>
            <person name="Cantor M.N."/>
            <person name="Hua S.X."/>
        </authorList>
    </citation>
    <scope>NUCLEOTIDE SEQUENCE [LARGE SCALE GENOMIC DNA]</scope>
    <source>
        <strain evidence="5 6">UH-Slu-Lm8-n1</strain>
    </source>
</reference>
<keyword evidence="6" id="KW-1185">Reference proteome</keyword>
<dbReference type="PRINTS" id="PR00320">
    <property type="entry name" value="GPROTEINBRPT"/>
</dbReference>
<feature type="repeat" description="WD" evidence="3">
    <location>
        <begin position="60"/>
        <end position="101"/>
    </location>
</feature>
<dbReference type="PANTHER" id="PTHR19846:SF0">
    <property type="entry name" value="PRE-MRNA PROCESSING FACTOR 4"/>
    <property type="match status" value="1"/>
</dbReference>
<dbReference type="AlphaFoldDB" id="A0A0D0A0N1"/>
<feature type="repeat" description="WD" evidence="3">
    <location>
        <begin position="144"/>
        <end position="186"/>
    </location>
</feature>
<dbReference type="STRING" id="930992.A0A0D0A0N1"/>
<keyword evidence="1 3" id="KW-0853">WD repeat</keyword>
<organism evidence="5 6">
    <name type="scientific">Suillus luteus UH-Slu-Lm8-n1</name>
    <dbReference type="NCBI Taxonomy" id="930992"/>
    <lineage>
        <taxon>Eukaryota</taxon>
        <taxon>Fungi</taxon>
        <taxon>Dikarya</taxon>
        <taxon>Basidiomycota</taxon>
        <taxon>Agaricomycotina</taxon>
        <taxon>Agaricomycetes</taxon>
        <taxon>Agaricomycetidae</taxon>
        <taxon>Boletales</taxon>
        <taxon>Suillineae</taxon>
        <taxon>Suillaceae</taxon>
        <taxon>Suillus</taxon>
    </lineage>
</organism>
<feature type="compositionally biased region" description="Basic and acidic residues" evidence="4">
    <location>
        <begin position="413"/>
        <end position="431"/>
    </location>
</feature>
<evidence type="ECO:0000256" key="2">
    <source>
        <dbReference type="ARBA" id="ARBA00022737"/>
    </source>
</evidence>
<dbReference type="Proteomes" id="UP000054485">
    <property type="component" value="Unassembled WGS sequence"/>
</dbReference>
<feature type="repeat" description="WD" evidence="3">
    <location>
        <begin position="102"/>
        <end position="143"/>
    </location>
</feature>
<feature type="compositionally biased region" description="Low complexity" evidence="4">
    <location>
        <begin position="432"/>
        <end position="449"/>
    </location>
</feature>
<feature type="repeat" description="WD" evidence="3">
    <location>
        <begin position="17"/>
        <end position="58"/>
    </location>
</feature>
<dbReference type="SMART" id="SM00320">
    <property type="entry name" value="WD40"/>
    <property type="match status" value="7"/>
</dbReference>
<feature type="compositionally biased region" description="Polar residues" evidence="4">
    <location>
        <begin position="353"/>
        <end position="371"/>
    </location>
</feature>
<evidence type="ECO:0000256" key="1">
    <source>
        <dbReference type="ARBA" id="ARBA00022574"/>
    </source>
</evidence>
<accession>A0A0D0A0N1</accession>
<feature type="repeat" description="WD" evidence="3">
    <location>
        <begin position="227"/>
        <end position="262"/>
    </location>
</feature>
<evidence type="ECO:0000313" key="6">
    <source>
        <dbReference type="Proteomes" id="UP000054485"/>
    </source>
</evidence>
<dbReference type="PROSITE" id="PS00678">
    <property type="entry name" value="WD_REPEATS_1"/>
    <property type="match status" value="5"/>
</dbReference>
<sequence>MSSSTSKKPAIAPSQTMRGHTDWVKGVAHLPGGRRIITCSVDGSLRLWNLKSGAQIGEGWRDENDGVWSMALSPNGEIVASGCDDGKVRLWDIGTRKVMGKWTGHSMLVCALCWSADGERVASGSWDGTARVWDVKRRENILTIKTGHEWVYAVTYSPDSSKLATGGRKENAVKIWDAKTGELLNTLKHDYMVFSLAWTSDGKKLISGSLRLIRIFDTATWKQIAVIEGHTLPVKAISLSSNDRLLVSASDDKTARLWNLDTNLLVGPPLHHEESLRSAALSQDGKVLLTGCENKNAYTWDIHAILKKAGLEDLLPSTPNVPTQKLLINSNATRRPPIQARRIPQGFFDGVQNGAQSSATHGTHSRPRSTQAPLLDRFASLFRHSHADGAIELQQRPTRSIFSRRPPTVEVSAVRDKQSLAVARRPERDRATQTQQQQSQSHGQGSSTTPHAPGTNAATPGVRPTNPRLVRLLAHLVLFLCCTSAQRAGANAQPTQSQGHSQTQPQAQASSSQTQPTAPSTSATPPAPDAHTTAPGSASVQPSPLPLRTRFVLFLCCASLPHADGH</sequence>
<proteinExistence type="predicted"/>
<dbReference type="InterPro" id="IPR015943">
    <property type="entry name" value="WD40/YVTN_repeat-like_dom_sf"/>
</dbReference>
<dbReference type="InterPro" id="IPR019775">
    <property type="entry name" value="WD40_repeat_CS"/>
</dbReference>
<dbReference type="InterPro" id="IPR020472">
    <property type="entry name" value="WD40_PAC1"/>
</dbReference>